<evidence type="ECO:0000313" key="3">
    <source>
        <dbReference type="Proteomes" id="UP000000263"/>
    </source>
</evidence>
<feature type="domain" description="YdbS-like PH" evidence="1">
    <location>
        <begin position="82"/>
        <end position="155"/>
    </location>
</feature>
<protein>
    <submittedName>
        <fullName evidence="2">Membrane-flanked domain</fullName>
    </submittedName>
</protein>
<evidence type="ECO:0000259" key="1">
    <source>
        <dbReference type="Pfam" id="PF03703"/>
    </source>
</evidence>
<dbReference type="Proteomes" id="UP000000263">
    <property type="component" value="Chromosome"/>
</dbReference>
<dbReference type="TCDB" id="9.B.154.1.3">
    <property type="family name" value="the putative holin-2 (ph-2) family"/>
</dbReference>
<dbReference type="InterPro" id="IPR005182">
    <property type="entry name" value="YdbS-like_PH"/>
</dbReference>
<organism evidence="2 3">
    <name type="scientific">Roseiflexus castenholzii (strain DSM 13941 / HLO8)</name>
    <dbReference type="NCBI Taxonomy" id="383372"/>
    <lineage>
        <taxon>Bacteria</taxon>
        <taxon>Bacillati</taxon>
        <taxon>Chloroflexota</taxon>
        <taxon>Chloroflexia</taxon>
        <taxon>Chloroflexales</taxon>
        <taxon>Roseiflexineae</taxon>
        <taxon>Roseiflexaceae</taxon>
        <taxon>Roseiflexus</taxon>
    </lineage>
</organism>
<name>A7NHW5_ROSCS</name>
<dbReference type="PANTHER" id="PTHR37938:SF1">
    <property type="entry name" value="BLL0215 PROTEIN"/>
    <property type="match status" value="1"/>
</dbReference>
<dbReference type="STRING" id="383372.Rcas_0948"/>
<reference evidence="2 3" key="1">
    <citation type="submission" date="2007-08" db="EMBL/GenBank/DDBJ databases">
        <title>Complete sequence of Roseiflexus castenholzii DSM 13941.</title>
        <authorList>
            <consortium name="US DOE Joint Genome Institute"/>
            <person name="Copeland A."/>
            <person name="Lucas S."/>
            <person name="Lapidus A."/>
            <person name="Barry K."/>
            <person name="Glavina del Rio T."/>
            <person name="Dalin E."/>
            <person name="Tice H."/>
            <person name="Pitluck S."/>
            <person name="Thompson L.S."/>
            <person name="Brettin T."/>
            <person name="Bruce D."/>
            <person name="Detter J.C."/>
            <person name="Han C."/>
            <person name="Tapia R."/>
            <person name="Schmutz J."/>
            <person name="Larimer F."/>
            <person name="Land M."/>
            <person name="Hauser L."/>
            <person name="Kyrpides N."/>
            <person name="Mikhailova N."/>
            <person name="Bryant D.A."/>
            <person name="Hanada S."/>
            <person name="Tsukatani Y."/>
            <person name="Richardson P."/>
        </authorList>
    </citation>
    <scope>NUCLEOTIDE SEQUENCE [LARGE SCALE GENOMIC DNA]</scope>
    <source>
        <strain evidence="3">DSM 13941 / HLO8</strain>
    </source>
</reference>
<dbReference type="OrthoDB" id="155986at2"/>
<dbReference type="KEGG" id="rca:Rcas_0948"/>
<dbReference type="eggNOG" id="COG3428">
    <property type="taxonomic scope" value="Bacteria"/>
</dbReference>
<dbReference type="PANTHER" id="PTHR37938">
    <property type="entry name" value="BLL0215 PROTEIN"/>
    <property type="match status" value="1"/>
</dbReference>
<gene>
    <name evidence="2" type="ordered locus">Rcas_0948</name>
</gene>
<dbReference type="EMBL" id="CP000804">
    <property type="protein sequence ID" value="ABU57062.1"/>
    <property type="molecule type" value="Genomic_DNA"/>
</dbReference>
<sequence>MTFEQNRARVVAAIWQAIAQSGVDLSSVPRDQQDRLVAAIADTLLPTVNQMLDEVAPPVSAEVSGDERILWEGRPFLSLTERYVLTTERVRIYRGLIGRAVDDIELVRLQDVDFSQNAGERILGIGDIHLRGADVSTPEATLRNVHQPEEVRELIRRAWLDARKRYGVSFREQM</sequence>
<proteinExistence type="predicted"/>
<dbReference type="AlphaFoldDB" id="A7NHW5"/>
<keyword evidence="3" id="KW-1185">Reference proteome</keyword>
<dbReference type="Pfam" id="PF03703">
    <property type="entry name" value="bPH_2"/>
    <property type="match status" value="1"/>
</dbReference>
<dbReference type="RefSeq" id="WP_012119492.1">
    <property type="nucleotide sequence ID" value="NC_009767.1"/>
</dbReference>
<evidence type="ECO:0000313" key="2">
    <source>
        <dbReference type="EMBL" id="ABU57062.1"/>
    </source>
</evidence>
<dbReference type="HOGENOM" id="CLU_1538907_0_0_0"/>
<accession>A7NHW5</accession>